<feature type="domain" description="Major facilitator superfamily (MFS) profile" evidence="11">
    <location>
        <begin position="23"/>
        <end position="477"/>
    </location>
</feature>
<sequence length="533" mass="58386">MPLPSPTAAPYWGLKGQRLNQAVASLAGLGFFLFGYDQGVMGGLLTLPTFVEVFPEMDTISKHFSAAQKSKNSTIQGVAIALYEIGCMIGALSCSSLGEKLGRRKIIFIGAFVMIVGSIIQAASFGIAQFIVGRIVTGFGNGFITATVPVWQSECSPAHQRGKLVMLEGCLITAGIMISYWVDLAFYFTNESSVSWRMPIALQIVFAVIIMSTVLTLPESPRWLVKKGHMQQAREVFASLGGVEENHHTVEKLLKQVEDSVINCPPPRFMDLFKNGKSRNFQRTTLAVVSQCFQQISGINLITYYAATVYENYLHLGPVLSRVLAACTGTEFFMASWIGVYTIERFGRRKLMLGGAAGMAISMAVLAVSVWKIEQNGPDSTDVGPAIAATVFFFVYNTFFGIGWLGMSWLYSAEIVGLEIRSAATGLSTASNWIFNFLIVLITPICFDHIGWKTYLVFAVVNAFIVPSIYFFFPETAYRSLEEIDEIFAVSGWLSVVNNARPSVTPLVKHDEGSMKEEADAAAAAKEDSSEFK</sequence>
<dbReference type="FunFam" id="1.20.1250.20:FF:000061">
    <property type="entry name" value="MFS sugar transporter"/>
    <property type="match status" value="1"/>
</dbReference>
<reference evidence="13 14" key="3">
    <citation type="journal article" date="2017" name="G3 (Bethesda)">
        <title>Comparative analysis highlights variable genome content of wheat rusts and divergence of the mating loci.</title>
        <authorList>
            <person name="Cuomo C.A."/>
            <person name="Bakkeren G."/>
            <person name="Khalil H.B."/>
            <person name="Panwar V."/>
            <person name="Joly D."/>
            <person name="Linning R."/>
            <person name="Sakthikumar S."/>
            <person name="Song X."/>
            <person name="Adiconis X."/>
            <person name="Fan L."/>
            <person name="Goldberg J.M."/>
            <person name="Levin J.Z."/>
            <person name="Young S."/>
            <person name="Zeng Q."/>
            <person name="Anikster Y."/>
            <person name="Bruce M."/>
            <person name="Wang M."/>
            <person name="Yin C."/>
            <person name="McCallum B."/>
            <person name="Szabo L.J."/>
            <person name="Hulbert S."/>
            <person name="Chen X."/>
            <person name="Fellers J.P."/>
        </authorList>
    </citation>
    <scope>NUCLEOTIDE SEQUENCE</scope>
    <source>
        <strain evidence="14">Isolate 1-1 / race 1 (BBBD)</strain>
        <strain evidence="13">isolate 1-1 / race 1 (BBBD)</strain>
    </source>
</reference>
<dbReference type="EMBL" id="ADAS02000043">
    <property type="protein sequence ID" value="OAV94111.1"/>
    <property type="molecule type" value="Genomic_DNA"/>
</dbReference>
<evidence type="ECO:0000256" key="2">
    <source>
        <dbReference type="ARBA" id="ARBA00010992"/>
    </source>
</evidence>
<keyword evidence="6 10" id="KW-0472">Membrane</keyword>
<evidence type="ECO:0000259" key="11">
    <source>
        <dbReference type="PROSITE" id="PS50850"/>
    </source>
</evidence>
<keyword evidence="14" id="KW-1185">Reference proteome</keyword>
<keyword evidence="5 10" id="KW-1133">Transmembrane helix</keyword>
<dbReference type="PANTHER" id="PTHR48022:SF68">
    <property type="entry name" value="MAJOR FACILITATOR SUPERFAMILY (MFS) PROFILE DOMAIN-CONTAINING PROTEIN-RELATED"/>
    <property type="match status" value="1"/>
</dbReference>
<evidence type="ECO:0000256" key="10">
    <source>
        <dbReference type="SAM" id="Phobius"/>
    </source>
</evidence>
<dbReference type="InterPro" id="IPR020846">
    <property type="entry name" value="MFS_dom"/>
</dbReference>
<reference evidence="12" key="1">
    <citation type="submission" date="2009-11" db="EMBL/GenBank/DDBJ databases">
        <authorList>
            <consortium name="The Broad Institute Genome Sequencing Platform"/>
            <person name="Ward D."/>
            <person name="Feldgarden M."/>
            <person name="Earl A."/>
            <person name="Young S.K."/>
            <person name="Zeng Q."/>
            <person name="Koehrsen M."/>
            <person name="Alvarado L."/>
            <person name="Berlin A."/>
            <person name="Bochicchio J."/>
            <person name="Borenstein D."/>
            <person name="Chapman S.B."/>
            <person name="Chen Z."/>
            <person name="Engels R."/>
            <person name="Freedman E."/>
            <person name="Gellesch M."/>
            <person name="Goldberg J."/>
            <person name="Griggs A."/>
            <person name="Gujja S."/>
            <person name="Heilman E."/>
            <person name="Heiman D."/>
            <person name="Hepburn T."/>
            <person name="Howarth C."/>
            <person name="Jen D."/>
            <person name="Larson L."/>
            <person name="Lewis B."/>
            <person name="Mehta T."/>
            <person name="Park D."/>
            <person name="Pearson M."/>
            <person name="Roberts A."/>
            <person name="Saif S."/>
            <person name="Shea T."/>
            <person name="Shenoy N."/>
            <person name="Sisk P."/>
            <person name="Stolte C."/>
            <person name="Sykes S."/>
            <person name="Thomson T."/>
            <person name="Walk T."/>
            <person name="White J."/>
            <person name="Yandava C."/>
            <person name="Izard J."/>
            <person name="Baranova O.V."/>
            <person name="Blanton J.M."/>
            <person name="Tanner A.C."/>
            <person name="Dewhirst F.E."/>
            <person name="Haas B."/>
            <person name="Nusbaum C."/>
            <person name="Birren B."/>
        </authorList>
    </citation>
    <scope>NUCLEOTIDE SEQUENCE [LARGE SCALE GENOMIC DNA]</scope>
    <source>
        <strain evidence="12">1-1 BBBD Race 1</strain>
    </source>
</reference>
<accession>A0A180GNG5</accession>
<dbReference type="InterPro" id="IPR003663">
    <property type="entry name" value="Sugar/inositol_transpt"/>
</dbReference>
<dbReference type="InterPro" id="IPR050360">
    <property type="entry name" value="MFS_Sugar_Transporters"/>
</dbReference>
<feature type="region of interest" description="Disordered" evidence="9">
    <location>
        <begin position="511"/>
        <end position="533"/>
    </location>
</feature>
<dbReference type="Pfam" id="PF00083">
    <property type="entry name" value="Sugar_tr"/>
    <property type="match status" value="1"/>
</dbReference>
<proteinExistence type="inferred from homology"/>
<dbReference type="PROSITE" id="PS50850">
    <property type="entry name" value="MFS"/>
    <property type="match status" value="1"/>
</dbReference>
<evidence type="ECO:0000256" key="5">
    <source>
        <dbReference type="ARBA" id="ARBA00022989"/>
    </source>
</evidence>
<evidence type="ECO:0000256" key="9">
    <source>
        <dbReference type="SAM" id="MobiDB-lite"/>
    </source>
</evidence>
<dbReference type="AlphaFoldDB" id="A0A180GNG5"/>
<name>A0A180GNG5_PUCT1</name>
<dbReference type="VEuPathDB" id="FungiDB:PTTG_04284"/>
<feature type="transmembrane region" description="Helical" evidence="10">
    <location>
        <begin position="284"/>
        <end position="307"/>
    </location>
</feature>
<evidence type="ECO:0000256" key="8">
    <source>
        <dbReference type="RuleBase" id="RU003346"/>
    </source>
</evidence>
<comment type="subcellular location">
    <subcellularLocation>
        <location evidence="1">Membrane</location>
        <topology evidence="1">Multi-pass membrane protein</topology>
    </subcellularLocation>
</comment>
<feature type="transmembrane region" description="Helical" evidence="10">
    <location>
        <begin position="319"/>
        <end position="339"/>
    </location>
</feature>
<reference evidence="13" key="4">
    <citation type="submission" date="2025-05" db="UniProtKB">
        <authorList>
            <consortium name="EnsemblFungi"/>
        </authorList>
    </citation>
    <scope>IDENTIFICATION</scope>
    <source>
        <strain evidence="13">isolate 1-1 / race 1 (BBBD)</strain>
    </source>
</reference>
<evidence type="ECO:0000313" key="12">
    <source>
        <dbReference type="EMBL" id="OAV94111.1"/>
    </source>
</evidence>
<evidence type="ECO:0000256" key="4">
    <source>
        <dbReference type="ARBA" id="ARBA00022692"/>
    </source>
</evidence>
<evidence type="ECO:0000313" key="13">
    <source>
        <dbReference type="EnsemblFungi" id="PTTG_04284-t43_1-p1"/>
    </source>
</evidence>
<dbReference type="OrthoDB" id="2544694at2759"/>
<feature type="transmembrane region" description="Helical" evidence="10">
    <location>
        <begin position="164"/>
        <end position="188"/>
    </location>
</feature>
<dbReference type="SUPFAM" id="SSF103473">
    <property type="entry name" value="MFS general substrate transporter"/>
    <property type="match status" value="1"/>
</dbReference>
<dbReference type="InterPro" id="IPR005829">
    <property type="entry name" value="Sugar_transporter_CS"/>
</dbReference>
<dbReference type="InterPro" id="IPR005828">
    <property type="entry name" value="MFS_sugar_transport-like"/>
</dbReference>
<evidence type="ECO:0000256" key="7">
    <source>
        <dbReference type="ARBA" id="ARBA00049119"/>
    </source>
</evidence>
<dbReference type="GO" id="GO:0005351">
    <property type="term" value="F:carbohydrate:proton symporter activity"/>
    <property type="evidence" value="ECO:0007669"/>
    <property type="project" value="TreeGrafter"/>
</dbReference>
<organism evidence="12">
    <name type="scientific">Puccinia triticina (isolate 1-1 / race 1 (BBBD))</name>
    <name type="common">Brown leaf rust fungus</name>
    <dbReference type="NCBI Taxonomy" id="630390"/>
    <lineage>
        <taxon>Eukaryota</taxon>
        <taxon>Fungi</taxon>
        <taxon>Dikarya</taxon>
        <taxon>Basidiomycota</taxon>
        <taxon>Pucciniomycotina</taxon>
        <taxon>Pucciniomycetes</taxon>
        <taxon>Pucciniales</taxon>
        <taxon>Pucciniaceae</taxon>
        <taxon>Puccinia</taxon>
    </lineage>
</organism>
<evidence type="ECO:0000256" key="1">
    <source>
        <dbReference type="ARBA" id="ARBA00004141"/>
    </source>
</evidence>
<keyword evidence="4 10" id="KW-0812">Transmembrane</keyword>
<comment type="catalytic activity">
    <reaction evidence="7">
        <text>myo-inositol(out) + H(+)(out) = myo-inositol(in) + H(+)(in)</text>
        <dbReference type="Rhea" id="RHEA:60364"/>
        <dbReference type="ChEBI" id="CHEBI:15378"/>
        <dbReference type="ChEBI" id="CHEBI:17268"/>
    </reaction>
</comment>
<feature type="transmembrane region" description="Helical" evidence="10">
    <location>
        <begin position="423"/>
        <end position="443"/>
    </location>
</feature>
<feature type="transmembrane region" description="Helical" evidence="10">
    <location>
        <begin position="74"/>
        <end position="94"/>
    </location>
</feature>
<feature type="transmembrane region" description="Helical" evidence="10">
    <location>
        <begin position="131"/>
        <end position="152"/>
    </location>
</feature>
<dbReference type="EnsemblFungi" id="PTTG_04284-t43_1">
    <property type="protein sequence ID" value="PTTG_04284-t43_1-p1"/>
    <property type="gene ID" value="PTTG_04284"/>
</dbReference>
<protein>
    <submittedName>
        <fullName evidence="13">MFS domain-containing protein</fullName>
    </submittedName>
</protein>
<comment type="similarity">
    <text evidence="2 8">Belongs to the major facilitator superfamily. Sugar transporter (TC 2.A.1.1) family.</text>
</comment>
<evidence type="ECO:0000313" key="14">
    <source>
        <dbReference type="Proteomes" id="UP000005240"/>
    </source>
</evidence>
<evidence type="ECO:0000256" key="6">
    <source>
        <dbReference type="ARBA" id="ARBA00023136"/>
    </source>
</evidence>
<feature type="transmembrane region" description="Helical" evidence="10">
    <location>
        <begin position="455"/>
        <end position="473"/>
    </location>
</feature>
<dbReference type="NCBIfam" id="TIGR00879">
    <property type="entry name" value="SP"/>
    <property type="match status" value="1"/>
</dbReference>
<dbReference type="PROSITE" id="PS00216">
    <property type="entry name" value="SUGAR_TRANSPORT_1"/>
    <property type="match status" value="1"/>
</dbReference>
<feature type="transmembrane region" description="Helical" evidence="10">
    <location>
        <begin position="351"/>
        <end position="371"/>
    </location>
</feature>
<dbReference type="InterPro" id="IPR036259">
    <property type="entry name" value="MFS_trans_sf"/>
</dbReference>
<dbReference type="Gene3D" id="1.20.1250.20">
    <property type="entry name" value="MFS general substrate transporter like domains"/>
    <property type="match status" value="1"/>
</dbReference>
<feature type="transmembrane region" description="Helical" evidence="10">
    <location>
        <begin position="106"/>
        <end position="125"/>
    </location>
</feature>
<keyword evidence="3 8" id="KW-0813">Transport</keyword>
<dbReference type="PRINTS" id="PR00171">
    <property type="entry name" value="SUGRTRNSPORT"/>
</dbReference>
<feature type="transmembrane region" description="Helical" evidence="10">
    <location>
        <begin position="200"/>
        <end position="217"/>
    </location>
</feature>
<feature type="transmembrane region" description="Helical" evidence="10">
    <location>
        <begin position="383"/>
        <end position="411"/>
    </location>
</feature>
<reference evidence="12" key="2">
    <citation type="submission" date="2016-05" db="EMBL/GenBank/DDBJ databases">
        <title>Comparative analysis highlights variable genome content of wheat rusts and divergence of the mating loci.</title>
        <authorList>
            <person name="Cuomo C.A."/>
            <person name="Bakkeren G."/>
            <person name="Szabo L."/>
            <person name="Khalil H."/>
            <person name="Joly D."/>
            <person name="Goldberg J."/>
            <person name="Young S."/>
            <person name="Zeng Q."/>
            <person name="Fellers J."/>
        </authorList>
    </citation>
    <scope>NUCLEOTIDE SEQUENCE [LARGE SCALE GENOMIC DNA]</scope>
    <source>
        <strain evidence="12">1-1 BBBD Race 1</strain>
    </source>
</reference>
<dbReference type="PANTHER" id="PTHR48022">
    <property type="entry name" value="PLASTIDIC GLUCOSE TRANSPORTER 4"/>
    <property type="match status" value="1"/>
</dbReference>
<dbReference type="GO" id="GO:0016020">
    <property type="term" value="C:membrane"/>
    <property type="evidence" value="ECO:0007669"/>
    <property type="project" value="UniProtKB-SubCell"/>
</dbReference>
<dbReference type="Proteomes" id="UP000005240">
    <property type="component" value="Unassembled WGS sequence"/>
</dbReference>
<gene>
    <name evidence="12" type="ORF">PTTG_04284</name>
</gene>
<evidence type="ECO:0000256" key="3">
    <source>
        <dbReference type="ARBA" id="ARBA00022448"/>
    </source>
</evidence>